<accession>A0A9W6RUZ5</accession>
<dbReference type="CDD" id="cd06173">
    <property type="entry name" value="MFS_MefA_like"/>
    <property type="match status" value="1"/>
</dbReference>
<keyword evidence="5 6" id="KW-0472">Membrane</keyword>
<dbReference type="InterPro" id="IPR011701">
    <property type="entry name" value="MFS"/>
</dbReference>
<dbReference type="AlphaFoldDB" id="A0A9W6RUZ5"/>
<sequence length="407" mass="42038">MAWTLTQERRLPVIITARTISVFGSGVARVALSFGILALPGVTPVQLSIVLASQVAAQVTFVLIGGVIADRRSRGALLAVTDLLNFAAYATMAAMFLAGHVSIPALAILAGLSGLATALFSPAMTAVVPDLVEAERLQRANALLRIGANGAMVAGLACSGMMVARLGTGWALAVNAASFLVSAALTLSLGSIEKAHTRDAPGWRDLRDGWREFSSRQWLWIIVLQYSLVVAASNATIVVLGPLTAQRDLGGATTWSMIVGAQAVGTIAGAGIATRIRPARPVLIGALATLPIAFPMLLLGIRAPLWTIAGAMFVSGASSDVFLALWTTTLQRRVPPAALSRVSSYDWFGSLALASCGVFAAGPLASAFGSNIALIGCGAFSVLATSGAMLSPQVRTLGSESLKEDFL</sequence>
<feature type="transmembrane region" description="Helical" evidence="6">
    <location>
        <begin position="142"/>
        <end position="164"/>
    </location>
</feature>
<name>A0A9W6RUZ5_9ACTN</name>
<feature type="transmembrane region" description="Helical" evidence="6">
    <location>
        <begin position="170"/>
        <end position="189"/>
    </location>
</feature>
<feature type="transmembrane region" description="Helical" evidence="6">
    <location>
        <begin position="305"/>
        <end position="326"/>
    </location>
</feature>
<organism evidence="7 8">
    <name type="scientific">Actinoallomurus iriomotensis</name>
    <dbReference type="NCBI Taxonomy" id="478107"/>
    <lineage>
        <taxon>Bacteria</taxon>
        <taxon>Bacillati</taxon>
        <taxon>Actinomycetota</taxon>
        <taxon>Actinomycetes</taxon>
        <taxon>Streptosporangiales</taxon>
        <taxon>Thermomonosporaceae</taxon>
        <taxon>Actinoallomurus</taxon>
    </lineage>
</organism>
<evidence type="ECO:0000256" key="2">
    <source>
        <dbReference type="ARBA" id="ARBA00022475"/>
    </source>
</evidence>
<dbReference type="Proteomes" id="UP001165074">
    <property type="component" value="Unassembled WGS sequence"/>
</dbReference>
<dbReference type="GO" id="GO:0005886">
    <property type="term" value="C:plasma membrane"/>
    <property type="evidence" value="ECO:0007669"/>
    <property type="project" value="UniProtKB-SubCell"/>
</dbReference>
<dbReference type="Gene3D" id="1.20.1250.20">
    <property type="entry name" value="MFS general substrate transporter like domains"/>
    <property type="match status" value="1"/>
</dbReference>
<dbReference type="SUPFAM" id="SSF103473">
    <property type="entry name" value="MFS general substrate transporter"/>
    <property type="match status" value="1"/>
</dbReference>
<feature type="transmembrane region" description="Helical" evidence="6">
    <location>
        <begin position="281"/>
        <end position="299"/>
    </location>
</feature>
<feature type="transmembrane region" description="Helical" evidence="6">
    <location>
        <begin position="76"/>
        <end position="97"/>
    </location>
</feature>
<feature type="transmembrane region" description="Helical" evidence="6">
    <location>
        <begin position="252"/>
        <end position="274"/>
    </location>
</feature>
<gene>
    <name evidence="7" type="ORF">Airi02_002680</name>
</gene>
<dbReference type="PANTHER" id="PTHR23513">
    <property type="entry name" value="INTEGRAL MEMBRANE EFFLUX PROTEIN-RELATED"/>
    <property type="match status" value="1"/>
</dbReference>
<evidence type="ECO:0000313" key="7">
    <source>
        <dbReference type="EMBL" id="GLY82336.1"/>
    </source>
</evidence>
<evidence type="ECO:0000256" key="4">
    <source>
        <dbReference type="ARBA" id="ARBA00022989"/>
    </source>
</evidence>
<dbReference type="RefSeq" id="WP_285565993.1">
    <property type="nucleotide sequence ID" value="NZ_BSTK01000001.1"/>
</dbReference>
<evidence type="ECO:0000256" key="3">
    <source>
        <dbReference type="ARBA" id="ARBA00022692"/>
    </source>
</evidence>
<feature type="transmembrane region" description="Helical" evidence="6">
    <location>
        <begin position="218"/>
        <end position="240"/>
    </location>
</feature>
<feature type="transmembrane region" description="Helical" evidence="6">
    <location>
        <begin position="347"/>
        <end position="366"/>
    </location>
</feature>
<proteinExistence type="predicted"/>
<dbReference type="Pfam" id="PF07690">
    <property type="entry name" value="MFS_1"/>
    <property type="match status" value="1"/>
</dbReference>
<evidence type="ECO:0000256" key="1">
    <source>
        <dbReference type="ARBA" id="ARBA00004651"/>
    </source>
</evidence>
<comment type="subcellular location">
    <subcellularLocation>
        <location evidence="1">Cell membrane</location>
        <topology evidence="1">Multi-pass membrane protein</topology>
    </subcellularLocation>
</comment>
<reference evidence="7" key="1">
    <citation type="submission" date="2023-03" db="EMBL/GenBank/DDBJ databases">
        <title>Actinoallomurus iriomotensis NBRC 103684.</title>
        <authorList>
            <person name="Ichikawa N."/>
            <person name="Sato H."/>
            <person name="Tonouchi N."/>
        </authorList>
    </citation>
    <scope>NUCLEOTIDE SEQUENCE</scope>
    <source>
        <strain evidence="7">NBRC 103684</strain>
    </source>
</reference>
<feature type="transmembrane region" description="Helical" evidence="6">
    <location>
        <begin position="45"/>
        <end position="69"/>
    </location>
</feature>
<evidence type="ECO:0000256" key="5">
    <source>
        <dbReference type="ARBA" id="ARBA00023136"/>
    </source>
</evidence>
<dbReference type="PANTHER" id="PTHR23513:SF11">
    <property type="entry name" value="STAPHYLOFERRIN A TRANSPORTER"/>
    <property type="match status" value="1"/>
</dbReference>
<evidence type="ECO:0000313" key="8">
    <source>
        <dbReference type="Proteomes" id="UP001165074"/>
    </source>
</evidence>
<keyword evidence="3 6" id="KW-0812">Transmembrane</keyword>
<evidence type="ECO:0000256" key="6">
    <source>
        <dbReference type="SAM" id="Phobius"/>
    </source>
</evidence>
<keyword evidence="8" id="KW-1185">Reference proteome</keyword>
<dbReference type="InterPro" id="IPR036259">
    <property type="entry name" value="MFS_trans_sf"/>
</dbReference>
<keyword evidence="4 6" id="KW-1133">Transmembrane helix</keyword>
<feature type="transmembrane region" description="Helical" evidence="6">
    <location>
        <begin position="20"/>
        <end position="39"/>
    </location>
</feature>
<dbReference type="GO" id="GO:0022857">
    <property type="term" value="F:transmembrane transporter activity"/>
    <property type="evidence" value="ECO:0007669"/>
    <property type="project" value="InterPro"/>
</dbReference>
<keyword evidence="2" id="KW-1003">Cell membrane</keyword>
<feature type="transmembrane region" description="Helical" evidence="6">
    <location>
        <begin position="103"/>
        <end position="121"/>
    </location>
</feature>
<dbReference type="EMBL" id="BSTK01000001">
    <property type="protein sequence ID" value="GLY82336.1"/>
    <property type="molecule type" value="Genomic_DNA"/>
</dbReference>
<comment type="caution">
    <text evidence="7">The sequence shown here is derived from an EMBL/GenBank/DDBJ whole genome shotgun (WGS) entry which is preliminary data.</text>
</comment>
<protein>
    <submittedName>
        <fullName evidence="7">MFS transporter</fullName>
    </submittedName>
</protein>